<reference evidence="5" key="1">
    <citation type="journal article" date="2015" name="Nature">
        <title>Complex archaea that bridge the gap between prokaryotes and eukaryotes.</title>
        <authorList>
            <person name="Spang A."/>
            <person name="Saw J.H."/>
            <person name="Jorgensen S.L."/>
            <person name="Zaremba-Niedzwiedzka K."/>
            <person name="Martijn J."/>
            <person name="Lind A.E."/>
            <person name="van Eijk R."/>
            <person name="Schleper C."/>
            <person name="Guy L."/>
            <person name="Ettema T.J."/>
        </authorList>
    </citation>
    <scope>NUCLEOTIDE SEQUENCE</scope>
</reference>
<feature type="compositionally biased region" description="Basic and acidic residues" evidence="4">
    <location>
        <begin position="49"/>
        <end position="64"/>
    </location>
</feature>
<evidence type="ECO:0008006" key="6">
    <source>
        <dbReference type="Google" id="ProtNLM"/>
    </source>
</evidence>
<evidence type="ECO:0000256" key="2">
    <source>
        <dbReference type="ARBA" id="ARBA00022980"/>
    </source>
</evidence>
<dbReference type="EMBL" id="LAZR01068177">
    <property type="protein sequence ID" value="KKK50131.1"/>
    <property type="molecule type" value="Genomic_DNA"/>
</dbReference>
<accession>A0A0F8YPY0</accession>
<dbReference type="Pfam" id="PF01165">
    <property type="entry name" value="Ribosomal_S21"/>
    <property type="match status" value="1"/>
</dbReference>
<evidence type="ECO:0000256" key="4">
    <source>
        <dbReference type="SAM" id="MobiDB-lite"/>
    </source>
</evidence>
<dbReference type="GO" id="GO:1990904">
    <property type="term" value="C:ribonucleoprotein complex"/>
    <property type="evidence" value="ECO:0007669"/>
    <property type="project" value="UniProtKB-KW"/>
</dbReference>
<dbReference type="GO" id="GO:0005840">
    <property type="term" value="C:ribosome"/>
    <property type="evidence" value="ECO:0007669"/>
    <property type="project" value="UniProtKB-KW"/>
</dbReference>
<dbReference type="GO" id="GO:0003735">
    <property type="term" value="F:structural constituent of ribosome"/>
    <property type="evidence" value="ECO:0007669"/>
    <property type="project" value="InterPro"/>
</dbReference>
<proteinExistence type="inferred from homology"/>
<comment type="caution">
    <text evidence="5">The sequence shown here is derived from an EMBL/GenBank/DDBJ whole genome shotgun (WGS) entry which is preliminary data.</text>
</comment>
<keyword evidence="3" id="KW-0687">Ribonucleoprotein</keyword>
<name>A0A0F8YPY0_9ZZZZ</name>
<comment type="similarity">
    <text evidence="1">Belongs to the bacterial ribosomal protein bS21 family.</text>
</comment>
<sequence length="78" mass="9502">MSIGVKKRIGESFNAVLYRFNKKLRRGGILREARKRRFHKRSQSKVKRRESALHREQKTEEFKQARRYGQSRNTRRGR</sequence>
<feature type="compositionally biased region" description="Basic residues" evidence="4">
    <location>
        <begin position="31"/>
        <end position="48"/>
    </location>
</feature>
<keyword evidence="2" id="KW-0689">Ribosomal protein</keyword>
<dbReference type="InterPro" id="IPR001911">
    <property type="entry name" value="Ribosomal_bS21"/>
</dbReference>
<evidence type="ECO:0000313" key="5">
    <source>
        <dbReference type="EMBL" id="KKK50131.1"/>
    </source>
</evidence>
<feature type="region of interest" description="Disordered" evidence="4">
    <location>
        <begin position="31"/>
        <end position="78"/>
    </location>
</feature>
<dbReference type="GO" id="GO:0006412">
    <property type="term" value="P:translation"/>
    <property type="evidence" value="ECO:0007669"/>
    <property type="project" value="InterPro"/>
</dbReference>
<organism evidence="5">
    <name type="scientific">marine sediment metagenome</name>
    <dbReference type="NCBI Taxonomy" id="412755"/>
    <lineage>
        <taxon>unclassified sequences</taxon>
        <taxon>metagenomes</taxon>
        <taxon>ecological metagenomes</taxon>
    </lineage>
</organism>
<evidence type="ECO:0000256" key="3">
    <source>
        <dbReference type="ARBA" id="ARBA00023274"/>
    </source>
</evidence>
<gene>
    <name evidence="5" type="ORF">LCGC14_3128090</name>
</gene>
<protein>
    <recommendedName>
        <fullName evidence="6">30S ribosomal protein S21</fullName>
    </recommendedName>
</protein>
<evidence type="ECO:0000256" key="1">
    <source>
        <dbReference type="ARBA" id="ARBA00006640"/>
    </source>
</evidence>
<dbReference type="AlphaFoldDB" id="A0A0F8YPY0"/>